<sequence length="129" mass="14451">CPRNWGTYFRAFLRSAEAAKNTNDIIQSSVGEVEMATKIFEQTNDQFVQVTHSMRKIKDTVSQFLQASVDQATRLTEIQSSIKSLEDQAHNNVSISDKTLDVASNMKTRTETLSQVINDLTILVGENNP</sequence>
<proteinExistence type="predicted"/>
<evidence type="ECO:0008006" key="3">
    <source>
        <dbReference type="Google" id="ProtNLM"/>
    </source>
</evidence>
<feature type="non-terminal residue" evidence="1">
    <location>
        <position position="1"/>
    </location>
</feature>
<protein>
    <recommendedName>
        <fullName evidence="3">Methyl-accepting chemotaxis protein</fullName>
    </recommendedName>
</protein>
<comment type="caution">
    <text evidence="1">The sequence shown here is derived from an EMBL/GenBank/DDBJ whole genome shotgun (WGS) entry which is preliminary data.</text>
</comment>
<reference evidence="2" key="1">
    <citation type="submission" date="2012-11" db="EMBL/GenBank/DDBJ databases">
        <authorList>
            <person name="Lucero-Rivera Y.E."/>
            <person name="Tovar-Ramirez D."/>
        </authorList>
    </citation>
    <scope>NUCLEOTIDE SEQUENCE [LARGE SCALE GENOMIC DNA]</scope>
    <source>
        <strain evidence="2">Araruama</strain>
    </source>
</reference>
<evidence type="ECO:0000313" key="2">
    <source>
        <dbReference type="Proteomes" id="UP000189670"/>
    </source>
</evidence>
<organism evidence="1 2">
    <name type="scientific">Candidatus Magnetoglobus multicellularis str. Araruama</name>
    <dbReference type="NCBI Taxonomy" id="890399"/>
    <lineage>
        <taxon>Bacteria</taxon>
        <taxon>Pseudomonadati</taxon>
        <taxon>Thermodesulfobacteriota</taxon>
        <taxon>Desulfobacteria</taxon>
        <taxon>Desulfobacterales</taxon>
        <taxon>Desulfobacteraceae</taxon>
        <taxon>Candidatus Magnetoglobus</taxon>
    </lineage>
</organism>
<dbReference type="Proteomes" id="UP000189670">
    <property type="component" value="Unassembled WGS sequence"/>
</dbReference>
<dbReference type="EMBL" id="ATBP01001152">
    <property type="protein sequence ID" value="ETR67930.1"/>
    <property type="molecule type" value="Genomic_DNA"/>
</dbReference>
<accession>A0A1V1NZC6</accession>
<gene>
    <name evidence="1" type="ORF">OMM_11061</name>
</gene>
<name>A0A1V1NZC6_9BACT</name>
<dbReference type="Gene3D" id="1.10.287.950">
    <property type="entry name" value="Methyl-accepting chemotaxis protein"/>
    <property type="match status" value="1"/>
</dbReference>
<evidence type="ECO:0000313" key="1">
    <source>
        <dbReference type="EMBL" id="ETR67930.1"/>
    </source>
</evidence>
<dbReference type="AlphaFoldDB" id="A0A1V1NZC6"/>
<dbReference type="SUPFAM" id="SSF58104">
    <property type="entry name" value="Methyl-accepting chemotaxis protein (MCP) signaling domain"/>
    <property type="match status" value="1"/>
</dbReference>